<feature type="transmembrane region" description="Helical" evidence="5">
    <location>
        <begin position="35"/>
        <end position="55"/>
    </location>
</feature>
<dbReference type="InterPro" id="IPR050186">
    <property type="entry name" value="TPT_transporter"/>
</dbReference>
<feature type="transmembrane region" description="Helical" evidence="5">
    <location>
        <begin position="159"/>
        <end position="177"/>
    </location>
</feature>
<feature type="transmembrane region" description="Helical" evidence="5">
    <location>
        <begin position="183"/>
        <end position="203"/>
    </location>
</feature>
<feature type="transmembrane region" description="Helical" evidence="5">
    <location>
        <begin position="228"/>
        <end position="246"/>
    </location>
</feature>
<name>A0AAD9N2H8_9ANNE</name>
<feature type="transmembrane region" description="Helical" evidence="5">
    <location>
        <begin position="131"/>
        <end position="152"/>
    </location>
</feature>
<comment type="subcellular location">
    <subcellularLocation>
        <location evidence="1">Membrane</location>
        <topology evidence="1">Multi-pass membrane protein</topology>
    </subcellularLocation>
</comment>
<accession>A0AAD9N2H8</accession>
<keyword evidence="3 5" id="KW-1133">Transmembrane helix</keyword>
<proteinExistence type="predicted"/>
<evidence type="ECO:0000256" key="2">
    <source>
        <dbReference type="ARBA" id="ARBA00022692"/>
    </source>
</evidence>
<evidence type="ECO:0000256" key="5">
    <source>
        <dbReference type="SAM" id="Phobius"/>
    </source>
</evidence>
<organism evidence="7 8">
    <name type="scientific">Paralvinella palmiformis</name>
    <dbReference type="NCBI Taxonomy" id="53620"/>
    <lineage>
        <taxon>Eukaryota</taxon>
        <taxon>Metazoa</taxon>
        <taxon>Spiralia</taxon>
        <taxon>Lophotrochozoa</taxon>
        <taxon>Annelida</taxon>
        <taxon>Polychaeta</taxon>
        <taxon>Sedentaria</taxon>
        <taxon>Canalipalpata</taxon>
        <taxon>Terebellida</taxon>
        <taxon>Terebelliformia</taxon>
        <taxon>Alvinellidae</taxon>
        <taxon>Paralvinella</taxon>
    </lineage>
</organism>
<evidence type="ECO:0000313" key="7">
    <source>
        <dbReference type="EMBL" id="KAK2153053.1"/>
    </source>
</evidence>
<dbReference type="Pfam" id="PF03151">
    <property type="entry name" value="TPT"/>
    <property type="match status" value="1"/>
</dbReference>
<evidence type="ECO:0000313" key="8">
    <source>
        <dbReference type="Proteomes" id="UP001208570"/>
    </source>
</evidence>
<keyword evidence="8" id="KW-1185">Reference proteome</keyword>
<dbReference type="Proteomes" id="UP001208570">
    <property type="component" value="Unassembled WGS sequence"/>
</dbReference>
<evidence type="ECO:0000256" key="1">
    <source>
        <dbReference type="ARBA" id="ARBA00004141"/>
    </source>
</evidence>
<evidence type="ECO:0000259" key="6">
    <source>
        <dbReference type="Pfam" id="PF03151"/>
    </source>
</evidence>
<dbReference type="AlphaFoldDB" id="A0AAD9N2H8"/>
<feature type="transmembrane region" description="Helical" evidence="5">
    <location>
        <begin position="291"/>
        <end position="311"/>
    </location>
</feature>
<keyword evidence="4 5" id="KW-0472">Membrane</keyword>
<feature type="transmembrane region" description="Helical" evidence="5">
    <location>
        <begin position="67"/>
        <end position="88"/>
    </location>
</feature>
<dbReference type="InterPro" id="IPR004853">
    <property type="entry name" value="Sugar_P_trans_dom"/>
</dbReference>
<sequence>MGRLKRWPNKPVESVKTELTVVKHSICSAKFMGEALTTIGLVLFYYTFSISLTFYNKKFISVYQFPLSITMTHLVMKFLIASLIRTVWSACTGKERITLDWWNYCKRVAPPGIASSLDIGLSNWSFEYITISLYTMTKTTVIIFILAFSILFKLEAARCEQIFVVLLIAIGLFMFTFESTQFSLIGFILVLLASFLSGLRWTLSQIVLQKGEIGLSNPLDMMYHIQPWMMLSLLPLSAGFEGVHIATSEHTFRYHDIFTLSEHLSILMAGAIIAFMLELSEFFFVSLRSGLTLSISGIVKEIFTLVLAASINGDRMSWFNIIGLLICLCGIILHVIIKAVRASEPKEKTLDESVEMLLRNGGANVDDENDDEIDLFNVQRDR</sequence>
<dbReference type="PANTHER" id="PTHR11132">
    <property type="entry name" value="SOLUTE CARRIER FAMILY 35"/>
    <property type="match status" value="1"/>
</dbReference>
<reference evidence="7" key="1">
    <citation type="journal article" date="2023" name="Mol. Biol. Evol.">
        <title>Third-Generation Sequencing Reveals the Adaptive Role of the Epigenome in Three Deep-Sea Polychaetes.</title>
        <authorList>
            <person name="Perez M."/>
            <person name="Aroh O."/>
            <person name="Sun Y."/>
            <person name="Lan Y."/>
            <person name="Juniper S.K."/>
            <person name="Young C.R."/>
            <person name="Angers B."/>
            <person name="Qian P.Y."/>
        </authorList>
    </citation>
    <scope>NUCLEOTIDE SEQUENCE</scope>
    <source>
        <strain evidence="7">P08H-3</strain>
    </source>
</reference>
<feature type="domain" description="Sugar phosphate transporter" evidence="6">
    <location>
        <begin position="41"/>
        <end position="333"/>
    </location>
</feature>
<feature type="transmembrane region" description="Helical" evidence="5">
    <location>
        <begin position="317"/>
        <end position="337"/>
    </location>
</feature>
<feature type="transmembrane region" description="Helical" evidence="5">
    <location>
        <begin position="266"/>
        <end position="284"/>
    </location>
</feature>
<dbReference type="CDD" id="cd21092">
    <property type="entry name" value="TPT_S35C2"/>
    <property type="match status" value="1"/>
</dbReference>
<protein>
    <recommendedName>
        <fullName evidence="6">Sugar phosphate transporter domain-containing protein</fullName>
    </recommendedName>
</protein>
<comment type="caution">
    <text evidence="7">The sequence shown here is derived from an EMBL/GenBank/DDBJ whole genome shotgun (WGS) entry which is preliminary data.</text>
</comment>
<dbReference type="EMBL" id="JAODUP010000309">
    <property type="protein sequence ID" value="KAK2153053.1"/>
    <property type="molecule type" value="Genomic_DNA"/>
</dbReference>
<keyword evidence="2 5" id="KW-0812">Transmembrane</keyword>
<gene>
    <name evidence="7" type="ORF">LSH36_309g00021</name>
</gene>
<evidence type="ECO:0000256" key="3">
    <source>
        <dbReference type="ARBA" id="ARBA00022989"/>
    </source>
</evidence>
<evidence type="ECO:0000256" key="4">
    <source>
        <dbReference type="ARBA" id="ARBA00023136"/>
    </source>
</evidence>
<dbReference type="GO" id="GO:0016020">
    <property type="term" value="C:membrane"/>
    <property type="evidence" value="ECO:0007669"/>
    <property type="project" value="UniProtKB-SubCell"/>
</dbReference>